<keyword evidence="3" id="KW-1185">Reference proteome</keyword>
<dbReference type="Proteomes" id="UP001602245">
    <property type="component" value="Unassembled WGS sequence"/>
</dbReference>
<feature type="transmembrane region" description="Helical" evidence="1">
    <location>
        <begin position="175"/>
        <end position="192"/>
    </location>
</feature>
<feature type="transmembrane region" description="Helical" evidence="1">
    <location>
        <begin position="289"/>
        <end position="307"/>
    </location>
</feature>
<feature type="transmembrane region" description="Helical" evidence="1">
    <location>
        <begin position="60"/>
        <end position="77"/>
    </location>
</feature>
<sequence length="336" mass="36385">MSMRRVAPAIALFFLSPLVAEFLLGDFTLAQLPFLVALAPAYGGAALLIRELTRRSGRGWPTMILLAVAYGVIEEGLETQSLFNPDYLNVHLLDHGFVPALGIAIPWTLFVLSLHTVWSISVPIALVEEWTTRRTVPWLRRPGLIVTGVLALIGAVFTFAISYADGHFLASPTQLTVTAVIAAALIVIAFRLPRREPSLGAGAAPRPWVVLVAVLAAGGVFLVADWLPAVPGSVLLAVLLVAVTTLILWWSRKPRWDGRHRFAAAAGALLTYAWHSFLMHPVIKAPTALIVVSHVVFALAAVLLLAFEARRVWARHGAPQAADPLPLVDPYDDPVR</sequence>
<keyword evidence="1" id="KW-0812">Transmembrane</keyword>
<feature type="transmembrane region" description="Helical" evidence="1">
    <location>
        <begin position="262"/>
        <end position="283"/>
    </location>
</feature>
<feature type="transmembrane region" description="Helical" evidence="1">
    <location>
        <begin position="230"/>
        <end position="250"/>
    </location>
</feature>
<evidence type="ECO:0000313" key="2">
    <source>
        <dbReference type="EMBL" id="MFF5290399.1"/>
    </source>
</evidence>
<organism evidence="2 3">
    <name type="scientific">Paractinoplanes globisporus</name>
    <dbReference type="NCBI Taxonomy" id="113565"/>
    <lineage>
        <taxon>Bacteria</taxon>
        <taxon>Bacillati</taxon>
        <taxon>Actinomycetota</taxon>
        <taxon>Actinomycetes</taxon>
        <taxon>Micromonosporales</taxon>
        <taxon>Micromonosporaceae</taxon>
        <taxon>Paractinoplanes</taxon>
    </lineage>
</organism>
<feature type="transmembrane region" description="Helical" evidence="1">
    <location>
        <begin position="30"/>
        <end position="48"/>
    </location>
</feature>
<evidence type="ECO:0008006" key="4">
    <source>
        <dbReference type="Google" id="ProtNLM"/>
    </source>
</evidence>
<dbReference type="EMBL" id="JBIAZU010000002">
    <property type="protein sequence ID" value="MFF5290399.1"/>
    <property type="molecule type" value="Genomic_DNA"/>
</dbReference>
<dbReference type="RefSeq" id="WP_020510611.1">
    <property type="nucleotide sequence ID" value="NZ_JBIAZU010000002.1"/>
</dbReference>
<feature type="transmembrane region" description="Helical" evidence="1">
    <location>
        <begin position="97"/>
        <end position="122"/>
    </location>
</feature>
<reference evidence="2 3" key="1">
    <citation type="submission" date="2024-10" db="EMBL/GenBank/DDBJ databases">
        <title>The Natural Products Discovery Center: Release of the First 8490 Sequenced Strains for Exploring Actinobacteria Biosynthetic Diversity.</title>
        <authorList>
            <person name="Kalkreuter E."/>
            <person name="Kautsar S.A."/>
            <person name="Yang D."/>
            <person name="Bader C.D."/>
            <person name="Teijaro C.N."/>
            <person name="Fluegel L."/>
            <person name="Davis C.M."/>
            <person name="Simpson J.R."/>
            <person name="Lauterbach L."/>
            <person name="Steele A.D."/>
            <person name="Gui C."/>
            <person name="Meng S."/>
            <person name="Li G."/>
            <person name="Viehrig K."/>
            <person name="Ye F."/>
            <person name="Su P."/>
            <person name="Kiefer A.F."/>
            <person name="Nichols A."/>
            <person name="Cepeda A.J."/>
            <person name="Yan W."/>
            <person name="Fan B."/>
            <person name="Jiang Y."/>
            <person name="Adhikari A."/>
            <person name="Zheng C.-J."/>
            <person name="Schuster L."/>
            <person name="Cowan T.M."/>
            <person name="Smanski M.J."/>
            <person name="Chevrette M.G."/>
            <person name="De Carvalho L.P.S."/>
            <person name="Shen B."/>
        </authorList>
    </citation>
    <scope>NUCLEOTIDE SEQUENCE [LARGE SCALE GENOMIC DNA]</scope>
    <source>
        <strain evidence="2 3">NPDC000087</strain>
    </source>
</reference>
<proteinExistence type="predicted"/>
<name>A0ABW6WCG8_9ACTN</name>
<accession>A0ABW6WCG8</accession>
<evidence type="ECO:0000256" key="1">
    <source>
        <dbReference type="SAM" id="Phobius"/>
    </source>
</evidence>
<keyword evidence="1" id="KW-0472">Membrane</keyword>
<evidence type="ECO:0000313" key="3">
    <source>
        <dbReference type="Proteomes" id="UP001602245"/>
    </source>
</evidence>
<feature type="transmembrane region" description="Helical" evidence="1">
    <location>
        <begin position="143"/>
        <end position="163"/>
    </location>
</feature>
<keyword evidence="1" id="KW-1133">Transmembrane helix</keyword>
<comment type="caution">
    <text evidence="2">The sequence shown here is derived from an EMBL/GenBank/DDBJ whole genome shotgun (WGS) entry which is preliminary data.</text>
</comment>
<protein>
    <recommendedName>
        <fullName evidence="4">DUF998 domain-containing protein</fullName>
    </recommendedName>
</protein>
<feature type="transmembrane region" description="Helical" evidence="1">
    <location>
        <begin position="204"/>
        <end position="224"/>
    </location>
</feature>
<gene>
    <name evidence="2" type="ORF">ACFY35_13215</name>
</gene>